<feature type="region of interest" description="Disordered" evidence="1">
    <location>
        <begin position="148"/>
        <end position="261"/>
    </location>
</feature>
<sequence>MFCGSRMFLSRAATVMSFTLSEYVGYPKSALWATLTLNRESARHPWEIEMHKSKAKIYLNALPKTLLEESVLARELLCDNISRPGLHTAQILSVNGVAADTIHLVRRAMNSSNVLELQLLIRSRDLSKSQKFMKGKVRKGSRILAEGHKAGVETDGATEEKVAGGARRGRGRPRSDSRVRMAEPPLVSPPVSSANITGAPLLARWPADVTDQKSRRGKKPSDLTKVSPLFSPAVSPGVSIVPDKEVAPPPAESDEVEQYHL</sequence>
<feature type="compositionally biased region" description="Basic and acidic residues" evidence="1">
    <location>
        <begin position="210"/>
        <end position="222"/>
    </location>
</feature>
<dbReference type="AlphaFoldDB" id="A0A1G4IFN7"/>
<evidence type="ECO:0000256" key="1">
    <source>
        <dbReference type="SAM" id="MobiDB-lite"/>
    </source>
</evidence>
<accession>A0A1G4IFN7</accession>
<evidence type="ECO:0000313" key="3">
    <source>
        <dbReference type="Proteomes" id="UP000195570"/>
    </source>
</evidence>
<feature type="compositionally biased region" description="Basic and acidic residues" evidence="1">
    <location>
        <begin position="148"/>
        <end position="162"/>
    </location>
</feature>
<reference evidence="2" key="1">
    <citation type="submission" date="2016-09" db="EMBL/GenBank/DDBJ databases">
        <authorList>
            <person name="Hebert L."/>
            <person name="Moumen B."/>
        </authorList>
    </citation>
    <scope>NUCLEOTIDE SEQUENCE [LARGE SCALE GENOMIC DNA]</scope>
    <source>
        <strain evidence="2">OVI</strain>
    </source>
</reference>
<dbReference type="Proteomes" id="UP000195570">
    <property type="component" value="Unassembled WGS sequence"/>
</dbReference>
<comment type="caution">
    <text evidence="2">The sequence shown here is derived from an EMBL/GenBank/DDBJ whole genome shotgun (WGS) entry which is preliminary data.</text>
</comment>
<dbReference type="GeneID" id="92376710"/>
<organism evidence="2 3">
    <name type="scientific">Trypanosoma equiperdum</name>
    <dbReference type="NCBI Taxonomy" id="5694"/>
    <lineage>
        <taxon>Eukaryota</taxon>
        <taxon>Discoba</taxon>
        <taxon>Euglenozoa</taxon>
        <taxon>Kinetoplastea</taxon>
        <taxon>Metakinetoplastina</taxon>
        <taxon>Trypanosomatida</taxon>
        <taxon>Trypanosomatidae</taxon>
        <taxon>Trypanosoma</taxon>
    </lineage>
</organism>
<feature type="compositionally biased region" description="Acidic residues" evidence="1">
    <location>
        <begin position="252"/>
        <end position="261"/>
    </location>
</feature>
<evidence type="ECO:0000313" key="2">
    <source>
        <dbReference type="EMBL" id="SCU71190.1"/>
    </source>
</evidence>
<keyword evidence="3" id="KW-1185">Reference proteome</keyword>
<dbReference type="RefSeq" id="XP_067081893.1">
    <property type="nucleotide sequence ID" value="XM_067225792.1"/>
</dbReference>
<gene>
    <name evidence="2" type="ORF">TEOVI_000277000</name>
</gene>
<dbReference type="VEuPathDB" id="TriTrypDB:TEOVI_000277000"/>
<proteinExistence type="predicted"/>
<protein>
    <submittedName>
        <fullName evidence="2">Uncharacterized protein</fullName>
    </submittedName>
</protein>
<name>A0A1G4IFN7_TRYEQ</name>
<dbReference type="EMBL" id="CZPT02001585">
    <property type="protein sequence ID" value="SCU71190.1"/>
    <property type="molecule type" value="Genomic_DNA"/>
</dbReference>